<keyword evidence="3 7" id="KW-0812">Transmembrane</keyword>
<feature type="transmembrane region" description="Helical" evidence="7">
    <location>
        <begin position="6"/>
        <end position="27"/>
    </location>
</feature>
<dbReference type="PANTHER" id="PTHR10361">
    <property type="entry name" value="SODIUM-BILE ACID COTRANSPORTER"/>
    <property type="match status" value="1"/>
</dbReference>
<feature type="transmembrane region" description="Helical" evidence="7">
    <location>
        <begin position="39"/>
        <end position="62"/>
    </location>
</feature>
<feature type="region of interest" description="Disordered" evidence="6">
    <location>
        <begin position="295"/>
        <end position="347"/>
    </location>
</feature>
<evidence type="ECO:0000256" key="4">
    <source>
        <dbReference type="ARBA" id="ARBA00022989"/>
    </source>
</evidence>
<comment type="subcellular location">
    <subcellularLocation>
        <location evidence="1">Membrane</location>
        <topology evidence="1">Multi-pass membrane protein</topology>
    </subcellularLocation>
</comment>
<protein>
    <recommendedName>
        <fullName evidence="10">Sodium/bile acid cotransporter</fullName>
    </recommendedName>
</protein>
<evidence type="ECO:0000256" key="1">
    <source>
        <dbReference type="ARBA" id="ARBA00004141"/>
    </source>
</evidence>
<gene>
    <name evidence="8" type="ORF">CTAYLR_002297</name>
</gene>
<sequence>MASWVETALILFVNLLISFAAGCATHRESYVRALKTPQAMVICLITQFGVRPAIVFGLMVALSVPDHTAVGCLLCAMAPGGNGSNLLEIIFRGNIELGIVCTLCSSLFASVAIPLDFFLYAKRFSEKKFTFVTMPWDDISSAIACVVAGAVAGAILRYHNDRLGEILEHRTAAVGLLLLVAAVVLALVQNLGALHIIPWSAWVATIFPCPCGLLFSYYPARFSGMSTLDARTVATEVGECNIGVAYAILLLLYKDEDDRREVFSGIVAYTVFNEIYIFGAAFYWRFVDPIVPNNDDASSSEPASTASLKISRSTTTTTTTTGGCGAQKDEEQSALSGGAMTNDANLPALGESTTDIELFFRHGTTDEVPPTDTTTVPPQHGDSALCSRTEDEPSELGSFTSSTTALSGSACSNTPTHLFE</sequence>
<dbReference type="Pfam" id="PF01758">
    <property type="entry name" value="SBF"/>
    <property type="match status" value="1"/>
</dbReference>
<dbReference type="InterPro" id="IPR004710">
    <property type="entry name" value="Bilac:Na_transpt"/>
</dbReference>
<feature type="transmembrane region" description="Helical" evidence="7">
    <location>
        <begin position="99"/>
        <end position="119"/>
    </location>
</feature>
<evidence type="ECO:0000256" key="7">
    <source>
        <dbReference type="SAM" id="Phobius"/>
    </source>
</evidence>
<keyword evidence="5 7" id="KW-0472">Membrane</keyword>
<feature type="compositionally biased region" description="Low complexity" evidence="6">
    <location>
        <begin position="366"/>
        <end position="378"/>
    </location>
</feature>
<dbReference type="Gene3D" id="1.20.1530.20">
    <property type="match status" value="1"/>
</dbReference>
<evidence type="ECO:0000256" key="2">
    <source>
        <dbReference type="ARBA" id="ARBA00006528"/>
    </source>
</evidence>
<feature type="compositionally biased region" description="Polar residues" evidence="6">
    <location>
        <begin position="295"/>
        <end position="313"/>
    </location>
</feature>
<dbReference type="EMBL" id="JAQMWT010000029">
    <property type="protein sequence ID" value="KAJ8613427.1"/>
    <property type="molecule type" value="Genomic_DNA"/>
</dbReference>
<dbReference type="InterPro" id="IPR038770">
    <property type="entry name" value="Na+/solute_symporter_sf"/>
</dbReference>
<dbReference type="InterPro" id="IPR002657">
    <property type="entry name" value="BilAc:Na_symport/Acr3"/>
</dbReference>
<evidence type="ECO:0000313" key="9">
    <source>
        <dbReference type="Proteomes" id="UP001230188"/>
    </source>
</evidence>
<feature type="transmembrane region" description="Helical" evidence="7">
    <location>
        <begin position="262"/>
        <end position="284"/>
    </location>
</feature>
<name>A0AAD7XU64_9STRA</name>
<comment type="caution">
    <text evidence="8">The sequence shown here is derived from an EMBL/GenBank/DDBJ whole genome shotgun (WGS) entry which is preliminary data.</text>
</comment>
<dbReference type="AlphaFoldDB" id="A0AAD7XU64"/>
<reference evidence="8" key="1">
    <citation type="submission" date="2023-01" db="EMBL/GenBank/DDBJ databases">
        <title>Metagenome sequencing of chrysophaentin producing Chrysophaeum taylorii.</title>
        <authorList>
            <person name="Davison J."/>
            <person name="Bewley C."/>
        </authorList>
    </citation>
    <scope>NUCLEOTIDE SEQUENCE</scope>
    <source>
        <strain evidence="8">NIES-1699</strain>
    </source>
</reference>
<keyword evidence="9" id="KW-1185">Reference proteome</keyword>
<keyword evidence="4 7" id="KW-1133">Transmembrane helix</keyword>
<evidence type="ECO:0000256" key="5">
    <source>
        <dbReference type="ARBA" id="ARBA00023136"/>
    </source>
</evidence>
<evidence type="ECO:0008006" key="10">
    <source>
        <dbReference type="Google" id="ProtNLM"/>
    </source>
</evidence>
<accession>A0AAD7XU64</accession>
<feature type="transmembrane region" description="Helical" evidence="7">
    <location>
        <begin position="199"/>
        <end position="218"/>
    </location>
</feature>
<feature type="transmembrane region" description="Helical" evidence="7">
    <location>
        <begin position="171"/>
        <end position="193"/>
    </location>
</feature>
<evidence type="ECO:0000313" key="8">
    <source>
        <dbReference type="EMBL" id="KAJ8613427.1"/>
    </source>
</evidence>
<proteinExistence type="inferred from homology"/>
<comment type="similarity">
    <text evidence="2">Belongs to the bile acid:sodium symporter (BASS) (TC 2.A.28) family.</text>
</comment>
<feature type="region of interest" description="Disordered" evidence="6">
    <location>
        <begin position="364"/>
        <end position="420"/>
    </location>
</feature>
<dbReference type="GO" id="GO:0016020">
    <property type="term" value="C:membrane"/>
    <property type="evidence" value="ECO:0007669"/>
    <property type="project" value="UniProtKB-SubCell"/>
</dbReference>
<feature type="compositionally biased region" description="Polar residues" evidence="6">
    <location>
        <begin position="397"/>
        <end position="420"/>
    </location>
</feature>
<feature type="transmembrane region" description="Helical" evidence="7">
    <location>
        <begin position="139"/>
        <end position="159"/>
    </location>
</feature>
<evidence type="ECO:0000256" key="3">
    <source>
        <dbReference type="ARBA" id="ARBA00022692"/>
    </source>
</evidence>
<evidence type="ECO:0000256" key="6">
    <source>
        <dbReference type="SAM" id="MobiDB-lite"/>
    </source>
</evidence>
<organism evidence="8 9">
    <name type="scientific">Chrysophaeum taylorii</name>
    <dbReference type="NCBI Taxonomy" id="2483200"/>
    <lineage>
        <taxon>Eukaryota</taxon>
        <taxon>Sar</taxon>
        <taxon>Stramenopiles</taxon>
        <taxon>Ochrophyta</taxon>
        <taxon>Pelagophyceae</taxon>
        <taxon>Pelagomonadales</taxon>
        <taxon>Pelagomonadaceae</taxon>
        <taxon>Chrysophaeum</taxon>
    </lineage>
</organism>
<dbReference type="PANTHER" id="PTHR10361:SF28">
    <property type="entry name" value="P3 PROTEIN-RELATED"/>
    <property type="match status" value="1"/>
</dbReference>
<dbReference type="Proteomes" id="UP001230188">
    <property type="component" value="Unassembled WGS sequence"/>
</dbReference>